<dbReference type="Ensembl" id="ENSSDUT00000005911.1">
    <property type="protein sequence ID" value="ENSSDUP00000005797.1"/>
    <property type="gene ID" value="ENSSDUG00000004271.1"/>
</dbReference>
<organism evidence="1 2">
    <name type="scientific">Seriola dumerili</name>
    <name type="common">Greater amberjack</name>
    <name type="synonym">Caranx dumerili</name>
    <dbReference type="NCBI Taxonomy" id="41447"/>
    <lineage>
        <taxon>Eukaryota</taxon>
        <taxon>Metazoa</taxon>
        <taxon>Chordata</taxon>
        <taxon>Craniata</taxon>
        <taxon>Vertebrata</taxon>
        <taxon>Euteleostomi</taxon>
        <taxon>Actinopterygii</taxon>
        <taxon>Neopterygii</taxon>
        <taxon>Teleostei</taxon>
        <taxon>Neoteleostei</taxon>
        <taxon>Acanthomorphata</taxon>
        <taxon>Carangaria</taxon>
        <taxon>Carangiformes</taxon>
        <taxon>Carangidae</taxon>
        <taxon>Seriola</taxon>
    </lineage>
</organism>
<reference evidence="1" key="2">
    <citation type="submission" date="2025-09" db="UniProtKB">
        <authorList>
            <consortium name="Ensembl"/>
        </authorList>
    </citation>
    <scope>IDENTIFICATION</scope>
</reference>
<name>A0A3B4TIK6_SERDU</name>
<accession>A0A3B4TIK6</accession>
<reference evidence="1" key="1">
    <citation type="submission" date="2025-08" db="UniProtKB">
        <authorList>
            <consortium name="Ensembl"/>
        </authorList>
    </citation>
    <scope>IDENTIFICATION</scope>
</reference>
<evidence type="ECO:0000313" key="1">
    <source>
        <dbReference type="Ensembl" id="ENSSDUP00000005797.1"/>
    </source>
</evidence>
<protein>
    <submittedName>
        <fullName evidence="1">Uncharacterized protein</fullName>
    </submittedName>
</protein>
<sequence>SGYEAVDLLLPLWYLGPSTFYDLMCRKKFVERGPLSRRTALVGAEAVMAIRGRLCRAREEEKKFPLKVIKSDRGSLLGEQNRNDLEGGVRHAELHVKRISLSLRNRMASVSESDNS</sequence>
<proteinExistence type="predicted"/>
<dbReference type="Proteomes" id="UP000261420">
    <property type="component" value="Unplaced"/>
</dbReference>
<evidence type="ECO:0000313" key="2">
    <source>
        <dbReference type="Proteomes" id="UP000261420"/>
    </source>
</evidence>
<keyword evidence="2" id="KW-1185">Reference proteome</keyword>
<dbReference type="AlphaFoldDB" id="A0A3B4TIK6"/>